<dbReference type="GO" id="GO:0070009">
    <property type="term" value="F:serine-type aminopeptidase activity"/>
    <property type="evidence" value="ECO:0007669"/>
    <property type="project" value="UniProtKB-UniRule"/>
</dbReference>
<dbReference type="AlphaFoldDB" id="D9QNW0"/>
<feature type="chain" id="PRO_5023100718" description="Dipeptidyl-peptidase" evidence="6">
    <location>
        <begin position="30"/>
        <end position="694"/>
    </location>
</feature>
<keyword evidence="3 6" id="KW-0645">Protease</keyword>
<accession>D9QNW0</accession>
<dbReference type="Proteomes" id="UP000002696">
    <property type="component" value="Chromosome"/>
</dbReference>
<dbReference type="PANTHER" id="PTHR38469:SF1">
    <property type="entry name" value="PERIPLASMIC PEPTIDASE SUBFAMILY S1B"/>
    <property type="match status" value="1"/>
</dbReference>
<keyword evidence="8" id="KW-1185">Reference proteome</keyword>
<dbReference type="STRING" id="633149.Bresu_1081"/>
<dbReference type="GO" id="GO:0006508">
    <property type="term" value="P:proteolysis"/>
    <property type="evidence" value="ECO:0007669"/>
    <property type="project" value="UniProtKB-KW"/>
</dbReference>
<evidence type="ECO:0000256" key="1">
    <source>
        <dbReference type="ARBA" id="ARBA00010491"/>
    </source>
</evidence>
<protein>
    <recommendedName>
        <fullName evidence="6">Dipeptidyl-peptidase</fullName>
        <ecNumber evidence="6">3.4.14.-</ecNumber>
    </recommendedName>
</protein>
<evidence type="ECO:0000256" key="6">
    <source>
        <dbReference type="RuleBase" id="RU366067"/>
    </source>
</evidence>
<dbReference type="BioCyc" id="BSUB633149:G1GM8-1079-MONOMER"/>
<proteinExistence type="inferred from homology"/>
<dbReference type="InterPro" id="IPR009003">
    <property type="entry name" value="Peptidase_S1_PA"/>
</dbReference>
<dbReference type="KEGG" id="bsb:Bresu_1081"/>
<name>D9QNW0_BRESC</name>
<keyword evidence="5 6" id="KW-0378">Hydrolase</keyword>
<dbReference type="eggNOG" id="COG0265">
    <property type="taxonomic scope" value="Bacteria"/>
</dbReference>
<dbReference type="GO" id="GO:0043171">
    <property type="term" value="P:peptide catabolic process"/>
    <property type="evidence" value="ECO:0007669"/>
    <property type="project" value="UniProtKB-UniRule"/>
</dbReference>
<dbReference type="GO" id="GO:0008239">
    <property type="term" value="F:dipeptidyl-peptidase activity"/>
    <property type="evidence" value="ECO:0007669"/>
    <property type="project" value="UniProtKB-UniRule"/>
</dbReference>
<dbReference type="InParanoid" id="D9QNW0"/>
<evidence type="ECO:0000313" key="7">
    <source>
        <dbReference type="EMBL" id="ADL00393.1"/>
    </source>
</evidence>
<gene>
    <name evidence="7" type="ordered locus">Bresu_1081</name>
</gene>
<evidence type="ECO:0000256" key="5">
    <source>
        <dbReference type="ARBA" id="ARBA00022801"/>
    </source>
</evidence>
<dbReference type="PANTHER" id="PTHR38469">
    <property type="entry name" value="PERIPLASMIC PEPTIDASE SUBFAMILY S1B"/>
    <property type="match status" value="1"/>
</dbReference>
<dbReference type="HOGENOM" id="CLU_013776_0_0_5"/>
<evidence type="ECO:0000256" key="4">
    <source>
        <dbReference type="ARBA" id="ARBA00022729"/>
    </source>
</evidence>
<dbReference type="OrthoDB" id="9805367at2"/>
<keyword evidence="6" id="KW-0720">Serine protease</keyword>
<dbReference type="RefSeq" id="WP_013268496.1">
    <property type="nucleotide sequence ID" value="NC_014375.1"/>
</dbReference>
<feature type="signal peptide" evidence="6">
    <location>
        <begin position="1"/>
        <end position="29"/>
    </location>
</feature>
<dbReference type="InterPro" id="IPR043504">
    <property type="entry name" value="Peptidase_S1_PA_chymotrypsin"/>
</dbReference>
<evidence type="ECO:0000313" key="8">
    <source>
        <dbReference type="Proteomes" id="UP000002696"/>
    </source>
</evidence>
<dbReference type="eggNOG" id="COG3591">
    <property type="taxonomic scope" value="Bacteria"/>
</dbReference>
<reference evidence="8" key="1">
    <citation type="journal article" date="2011" name="J. Bacteriol.">
        <title>Genome sequences of eight morphologically diverse alphaproteobacteria.</title>
        <authorList>
            <consortium name="US DOE Joint Genome Institute"/>
            <person name="Brown P.J."/>
            <person name="Kysela D.T."/>
            <person name="Buechlein A."/>
            <person name="Hemmerich C."/>
            <person name="Brun Y.V."/>
        </authorList>
    </citation>
    <scope>NUCLEOTIDE SEQUENCE [LARGE SCALE GENOMIC DNA]</scope>
    <source>
        <strain evidence="8">ATCC 15264 / DSM 4735 / LMG 14903 / NBRC 16000 / CB 81</strain>
    </source>
</reference>
<evidence type="ECO:0000256" key="3">
    <source>
        <dbReference type="ARBA" id="ARBA00022670"/>
    </source>
</evidence>
<dbReference type="EMBL" id="CP002102">
    <property type="protein sequence ID" value="ADL00393.1"/>
    <property type="molecule type" value="Genomic_DNA"/>
</dbReference>
<keyword evidence="2 6" id="KW-0031">Aminopeptidase</keyword>
<organism evidence="7 8">
    <name type="scientific">Brevundimonas subvibrioides (strain ATCC 15264 / DSM 4735 / LMG 14903 / NBRC 16000 / CB 81)</name>
    <name type="common">Caulobacter subvibrioides</name>
    <dbReference type="NCBI Taxonomy" id="633149"/>
    <lineage>
        <taxon>Bacteria</taxon>
        <taxon>Pseudomonadati</taxon>
        <taxon>Pseudomonadota</taxon>
        <taxon>Alphaproteobacteria</taxon>
        <taxon>Caulobacterales</taxon>
        <taxon>Caulobacteraceae</taxon>
        <taxon>Brevundimonas</taxon>
    </lineage>
</organism>
<dbReference type="Pfam" id="PF10459">
    <property type="entry name" value="Peptidase_S46"/>
    <property type="match status" value="1"/>
</dbReference>
<evidence type="ECO:0000256" key="2">
    <source>
        <dbReference type="ARBA" id="ARBA00022438"/>
    </source>
</evidence>
<sequence>MSLRTLSAATSVLALAIAGIGIQPTPARADEGMWTFNNFPIAAVNARYGTSIDQAWLDRIQNAAVRISGCSASLVSGEGLILTNHHCVVGCVQDLSDAQNDYVKNGWMPATREEEKQCPGQTAEILTQITDVTDRVLAAGAGLEGAAFVQARGAETQAIQQEVCGDDVKLTCQVISFYRGGQYALYKFRKYEDVRLAFAPEFQAAFFGGDPDNFNFPRYALDFGMLRIYEDGKPVETPNHLTWNPNAPKEGDPVFVAGNPGSTSRLLTISQLERLRDQVQPLTLIQQSELRGRMTQYSFTDEEAARVAVDPIFGLENSFKATYGQQQALLDPDFMQVKRDEEARIRGAVEADPDLTARIGDPWADLEAIQARATELYLPYRQLEASAGGGSTLYSMAKQIVRASKERAKPANERRAGYSDGDLANLARRATQAFPIATDLDQIQLTFWLSKTREYLTVDNADVQRLLGRESPEALAARLVSGTGLADPARRGELLAMTPEQLAASGDPMIELVLRNDDAAQALRAGWEAGVSGPTARAAEKVAQARFAVLGSNQYPDATFSLRLSYGQVQGWTYRGTQVPAFTYMGGLYDRATGSQPFVLAQAFADNEAKVNKETVYDFSSTNDIIGGNSGSPVINAAGEVIGAAFDGNIHSLGGAFGYDAELNRTVSVSTAAITEALRNVYDQPRLLAELGVE</sequence>
<comment type="similarity">
    <text evidence="1 6">Belongs to the peptidase S46 family.</text>
</comment>
<dbReference type="SUPFAM" id="SSF50494">
    <property type="entry name" value="Trypsin-like serine proteases"/>
    <property type="match status" value="1"/>
</dbReference>
<keyword evidence="4 6" id="KW-0732">Signal</keyword>
<comment type="function">
    <text evidence="6">Catalyzes the removal of dipeptides from the N-terminus of oligopeptides.</text>
</comment>
<dbReference type="EC" id="3.4.14.-" evidence="6"/>
<dbReference type="InterPro" id="IPR019500">
    <property type="entry name" value="Pep_S46"/>
</dbReference>
<dbReference type="Gene3D" id="2.40.10.10">
    <property type="entry name" value="Trypsin-like serine proteases"/>
    <property type="match status" value="1"/>
</dbReference>